<dbReference type="RefSeq" id="WP_093729495.1">
    <property type="nucleotide sequence ID" value="NZ_FMYW01000003.1"/>
</dbReference>
<dbReference type="SUPFAM" id="SSF88659">
    <property type="entry name" value="Sigma3 and sigma4 domains of RNA polymerase sigma factors"/>
    <property type="match status" value="1"/>
</dbReference>
<dbReference type="EMBL" id="FMYW01000003">
    <property type="protein sequence ID" value="SDC16016.1"/>
    <property type="molecule type" value="Genomic_DNA"/>
</dbReference>
<feature type="region of interest" description="Disordered" evidence="1">
    <location>
        <begin position="113"/>
        <end position="145"/>
    </location>
</feature>
<accession>A0A1G6JDN4</accession>
<reference evidence="3" key="1">
    <citation type="submission" date="2016-10" db="EMBL/GenBank/DDBJ databases">
        <authorList>
            <person name="Varghese N."/>
            <person name="Submissions S."/>
        </authorList>
    </citation>
    <scope>NUCLEOTIDE SEQUENCE [LARGE SCALE GENOMIC DNA]</scope>
    <source>
        <strain evidence="3">DSM 11005</strain>
    </source>
</reference>
<dbReference type="InterPro" id="IPR013324">
    <property type="entry name" value="RNA_pol_sigma_r3/r4-like"/>
</dbReference>
<dbReference type="OrthoDB" id="9809557at2"/>
<evidence type="ECO:0000313" key="3">
    <source>
        <dbReference type="Proteomes" id="UP000198943"/>
    </source>
</evidence>
<dbReference type="Proteomes" id="UP000198943">
    <property type="component" value="Unassembled WGS sequence"/>
</dbReference>
<feature type="compositionally biased region" description="Basic and acidic residues" evidence="1">
    <location>
        <begin position="133"/>
        <end position="145"/>
    </location>
</feature>
<organism evidence="2 3">
    <name type="scientific">Succiniclasticum ruminis</name>
    <dbReference type="NCBI Taxonomy" id="40841"/>
    <lineage>
        <taxon>Bacteria</taxon>
        <taxon>Bacillati</taxon>
        <taxon>Bacillota</taxon>
        <taxon>Negativicutes</taxon>
        <taxon>Acidaminococcales</taxon>
        <taxon>Acidaminococcaceae</taxon>
        <taxon>Succiniclasticum</taxon>
    </lineage>
</organism>
<dbReference type="GO" id="GO:0003700">
    <property type="term" value="F:DNA-binding transcription factor activity"/>
    <property type="evidence" value="ECO:0007669"/>
    <property type="project" value="InterPro"/>
</dbReference>
<sequence length="218" mass="25270">MSLSNGETEENLTGVTPWNEKYQKAHAGDIEAEYSIYMAADPFIERLCNVPYFRDRLGKDEIRSICSFALVKWVRKEQQLPPDEEVPFLLRSVLRKTLLCCIRRQDFRAEHEQPAAYRNTDAVSEEDEPGNSRIEREATDSAEEPESKCLRNAFRMAVRNAVGQLPKEEKEMIHALYFQHKSMKEVAKDLDCTFQFAYQTRRKAFQHLQVLLGNCVSS</sequence>
<dbReference type="GO" id="GO:0006352">
    <property type="term" value="P:DNA-templated transcription initiation"/>
    <property type="evidence" value="ECO:0007669"/>
    <property type="project" value="InterPro"/>
</dbReference>
<dbReference type="Gene3D" id="1.20.140.160">
    <property type="match status" value="1"/>
</dbReference>
<dbReference type="InterPro" id="IPR014284">
    <property type="entry name" value="RNA_pol_sigma-70_dom"/>
</dbReference>
<dbReference type="NCBIfam" id="TIGR02937">
    <property type="entry name" value="sigma70-ECF"/>
    <property type="match status" value="1"/>
</dbReference>
<protein>
    <submittedName>
        <fullName evidence="2">RNA polymerase sigma factor, sigma-70 family</fullName>
    </submittedName>
</protein>
<gene>
    <name evidence="2" type="ORF">SAMN04487864_10341</name>
</gene>
<dbReference type="AlphaFoldDB" id="A0A1G6JDN4"/>
<evidence type="ECO:0000313" key="2">
    <source>
        <dbReference type="EMBL" id="SDC16016.1"/>
    </source>
</evidence>
<keyword evidence="3" id="KW-1185">Reference proteome</keyword>
<proteinExistence type="predicted"/>
<name>A0A1G6JDN4_9FIRM</name>
<evidence type="ECO:0000256" key="1">
    <source>
        <dbReference type="SAM" id="MobiDB-lite"/>
    </source>
</evidence>